<reference evidence="2" key="2">
    <citation type="submission" date="2021-12" db="EMBL/GenBank/DDBJ databases">
        <title>Resequencing data analysis of finger millet.</title>
        <authorList>
            <person name="Hatakeyama M."/>
            <person name="Aluri S."/>
            <person name="Balachadran M.T."/>
            <person name="Sivarajan S.R."/>
            <person name="Poveda L."/>
            <person name="Shimizu-Inatsugi R."/>
            <person name="Schlapbach R."/>
            <person name="Sreeman S.M."/>
            <person name="Shimizu K.K."/>
        </authorList>
    </citation>
    <scope>NUCLEOTIDE SEQUENCE</scope>
</reference>
<dbReference type="GO" id="GO:0004674">
    <property type="term" value="F:protein serine/threonine kinase activity"/>
    <property type="evidence" value="ECO:0007669"/>
    <property type="project" value="TreeGrafter"/>
</dbReference>
<reference evidence="2" key="1">
    <citation type="journal article" date="2018" name="DNA Res.">
        <title>Multiple hybrid de novo genome assembly of finger millet, an orphan allotetraploid crop.</title>
        <authorList>
            <person name="Hatakeyama M."/>
            <person name="Aluri S."/>
            <person name="Balachadran M.T."/>
            <person name="Sivarajan S.R."/>
            <person name="Patrignani A."/>
            <person name="Gruter S."/>
            <person name="Poveda L."/>
            <person name="Shimizu-Inatsugi R."/>
            <person name="Baeten J."/>
            <person name="Francoijs K.J."/>
            <person name="Nataraja K.N."/>
            <person name="Reddy Y.A.N."/>
            <person name="Phadnis S."/>
            <person name="Ravikumar R.L."/>
            <person name="Schlapbach R."/>
            <person name="Sreeman S.M."/>
            <person name="Shimizu K.K."/>
        </authorList>
    </citation>
    <scope>NUCLEOTIDE SEQUENCE</scope>
</reference>
<feature type="domain" description="Protein kinase" evidence="1">
    <location>
        <begin position="1"/>
        <end position="67"/>
    </location>
</feature>
<dbReference type="InterPro" id="IPR011009">
    <property type="entry name" value="Kinase-like_dom_sf"/>
</dbReference>
<comment type="caution">
    <text evidence="2">The sequence shown here is derived from an EMBL/GenBank/DDBJ whole genome shotgun (WGS) entry which is preliminary data.</text>
</comment>
<dbReference type="InterPro" id="IPR000719">
    <property type="entry name" value="Prot_kinase_dom"/>
</dbReference>
<dbReference type="AlphaFoldDB" id="A0AAV5CD82"/>
<dbReference type="PANTHER" id="PTHR24359:SF1">
    <property type="entry name" value="INHIBITOR OF NUCLEAR FACTOR KAPPA-B KINASE EPSILON SUBUNIT HOMOLOG 1-RELATED"/>
    <property type="match status" value="1"/>
</dbReference>
<dbReference type="Pfam" id="PF00069">
    <property type="entry name" value="Pkinase"/>
    <property type="match status" value="1"/>
</dbReference>
<accession>A0AAV5CD82</accession>
<evidence type="ECO:0000313" key="2">
    <source>
        <dbReference type="EMBL" id="GJM96017.1"/>
    </source>
</evidence>
<protein>
    <recommendedName>
        <fullName evidence="1">Protein kinase domain-containing protein</fullName>
    </recommendedName>
</protein>
<name>A0AAV5CD82_ELECO</name>
<organism evidence="2 3">
    <name type="scientific">Eleusine coracana subsp. coracana</name>
    <dbReference type="NCBI Taxonomy" id="191504"/>
    <lineage>
        <taxon>Eukaryota</taxon>
        <taxon>Viridiplantae</taxon>
        <taxon>Streptophyta</taxon>
        <taxon>Embryophyta</taxon>
        <taxon>Tracheophyta</taxon>
        <taxon>Spermatophyta</taxon>
        <taxon>Magnoliopsida</taxon>
        <taxon>Liliopsida</taxon>
        <taxon>Poales</taxon>
        <taxon>Poaceae</taxon>
        <taxon>PACMAD clade</taxon>
        <taxon>Chloridoideae</taxon>
        <taxon>Cynodonteae</taxon>
        <taxon>Eleusininae</taxon>
        <taxon>Eleusine</taxon>
    </lineage>
</organism>
<dbReference type="Gene3D" id="1.10.510.10">
    <property type="entry name" value="Transferase(Phosphotransferase) domain 1"/>
    <property type="match status" value="1"/>
</dbReference>
<gene>
    <name evidence="2" type="primary">ga12819</name>
    <name evidence="2" type="ORF">PR202_ga12819</name>
</gene>
<dbReference type="PROSITE" id="PS50011">
    <property type="entry name" value="PROTEIN_KINASE_DOM"/>
    <property type="match status" value="1"/>
</dbReference>
<dbReference type="EMBL" id="BQKI01000006">
    <property type="protein sequence ID" value="GJM96017.1"/>
    <property type="molecule type" value="Genomic_DNA"/>
</dbReference>
<dbReference type="InterPro" id="IPR008271">
    <property type="entry name" value="Ser/Thr_kinase_AS"/>
</dbReference>
<dbReference type="GO" id="GO:0005524">
    <property type="term" value="F:ATP binding"/>
    <property type="evidence" value="ECO:0007669"/>
    <property type="project" value="InterPro"/>
</dbReference>
<proteinExistence type="predicted"/>
<keyword evidence="3" id="KW-1185">Reference proteome</keyword>
<dbReference type="PANTHER" id="PTHR24359">
    <property type="entry name" value="SERINE/THREONINE-PROTEIN KINASE SBK1"/>
    <property type="match status" value="1"/>
</dbReference>
<dbReference type="PROSITE" id="PS00108">
    <property type="entry name" value="PROTEIN_KINASE_ST"/>
    <property type="match status" value="1"/>
</dbReference>
<sequence length="67" mass="7003">MRQLLGAAARMHAAPMVHRDIKPENVLVGGFGGELKICDFGCATPAKTPYLGEGSRRRPAGAVAGRA</sequence>
<dbReference type="Proteomes" id="UP001054889">
    <property type="component" value="Unassembled WGS sequence"/>
</dbReference>
<evidence type="ECO:0000259" key="1">
    <source>
        <dbReference type="PROSITE" id="PS50011"/>
    </source>
</evidence>
<evidence type="ECO:0000313" key="3">
    <source>
        <dbReference type="Proteomes" id="UP001054889"/>
    </source>
</evidence>
<dbReference type="SUPFAM" id="SSF56112">
    <property type="entry name" value="Protein kinase-like (PK-like)"/>
    <property type="match status" value="1"/>
</dbReference>